<dbReference type="SUPFAM" id="SSF143011">
    <property type="entry name" value="RelE-like"/>
    <property type="match status" value="1"/>
</dbReference>
<evidence type="ECO:0000256" key="1">
    <source>
        <dbReference type="ARBA" id="ARBA00008172"/>
    </source>
</evidence>
<evidence type="ECO:0000256" key="4">
    <source>
        <dbReference type="ARBA" id="ARBA00022759"/>
    </source>
</evidence>
<dbReference type="AlphaFoldDB" id="A0A4R6EYA9"/>
<keyword evidence="5" id="KW-0378">Hydrolase</keyword>
<evidence type="ECO:0000256" key="6">
    <source>
        <dbReference type="ARBA" id="ARBA00030388"/>
    </source>
</evidence>
<gene>
    <name evidence="7" type="ORF">EC847_101740</name>
</gene>
<evidence type="ECO:0000256" key="5">
    <source>
        <dbReference type="ARBA" id="ARBA00022801"/>
    </source>
</evidence>
<evidence type="ECO:0000256" key="2">
    <source>
        <dbReference type="ARBA" id="ARBA00022649"/>
    </source>
</evidence>
<name>A0A4R6EYA9_SCAGO</name>
<dbReference type="InterPro" id="IPR009614">
    <property type="entry name" value="YoeB_toxin"/>
</dbReference>
<dbReference type="RefSeq" id="WP_125354533.1">
    <property type="nucleotide sequence ID" value="NZ_CP054058.1"/>
</dbReference>
<comment type="caution">
    <text evidence="7">The sequence shown here is derived from an EMBL/GenBank/DDBJ whole genome shotgun (WGS) entry which is preliminary data.</text>
</comment>
<dbReference type="GO" id="GO:0004519">
    <property type="term" value="F:endonuclease activity"/>
    <property type="evidence" value="ECO:0007669"/>
    <property type="project" value="UniProtKB-KW"/>
</dbReference>
<protein>
    <recommendedName>
        <fullName evidence="6">Putative mRNA interferase YoeB</fullName>
    </recommendedName>
</protein>
<evidence type="ECO:0000313" key="7">
    <source>
        <dbReference type="EMBL" id="TDN64805.1"/>
    </source>
</evidence>
<dbReference type="PANTHER" id="PTHR38039">
    <property type="entry name" value="TOXIN YOEB"/>
    <property type="match status" value="1"/>
</dbReference>
<proteinExistence type="inferred from homology"/>
<dbReference type="OrthoDB" id="9801102at2"/>
<dbReference type="GO" id="GO:0006401">
    <property type="term" value="P:RNA catabolic process"/>
    <property type="evidence" value="ECO:0007669"/>
    <property type="project" value="InterPro"/>
</dbReference>
<dbReference type="EMBL" id="SNVX01000001">
    <property type="protein sequence ID" value="TDN64805.1"/>
    <property type="molecule type" value="Genomic_DNA"/>
</dbReference>
<dbReference type="InterPro" id="IPR035093">
    <property type="entry name" value="RelE/ParE_toxin_dom_sf"/>
</dbReference>
<dbReference type="Gene3D" id="3.30.2310.20">
    <property type="entry name" value="RelE-like"/>
    <property type="match status" value="1"/>
</dbReference>
<sequence length="86" mass="10055">MKVAFTAQAKADLLHWLEAEPTVKDKIDKLICNALQDPRTGIGKPEALKHHKPLWSRRITKEHRLVYYVQDDTLMVVSCRFHYINL</sequence>
<comment type="similarity">
    <text evidence="1">Belongs to the YoeB family.</text>
</comment>
<organism evidence="7 8">
    <name type="scientific">Scandinavium goeteborgense</name>
    <dbReference type="NCBI Taxonomy" id="1851514"/>
    <lineage>
        <taxon>Bacteria</taxon>
        <taxon>Pseudomonadati</taxon>
        <taxon>Pseudomonadota</taxon>
        <taxon>Gammaproteobacteria</taxon>
        <taxon>Enterobacterales</taxon>
        <taxon>Enterobacteriaceae</taxon>
        <taxon>Scandinavium</taxon>
    </lineage>
</organism>
<reference evidence="7 8" key="1">
    <citation type="submission" date="2019-03" db="EMBL/GenBank/DDBJ databases">
        <title>Genomic analyses of the natural microbiome of Caenorhabditis elegans.</title>
        <authorList>
            <person name="Samuel B."/>
        </authorList>
    </citation>
    <scope>NUCLEOTIDE SEQUENCE [LARGE SCALE GENOMIC DNA]</scope>
    <source>
        <strain evidence="7 8">BIGb0156</strain>
    </source>
</reference>
<keyword evidence="3" id="KW-0540">Nuclease</keyword>
<evidence type="ECO:0000313" key="8">
    <source>
        <dbReference type="Proteomes" id="UP000295530"/>
    </source>
</evidence>
<dbReference type="GO" id="GO:0016787">
    <property type="term" value="F:hydrolase activity"/>
    <property type="evidence" value="ECO:0007669"/>
    <property type="project" value="UniProtKB-KW"/>
</dbReference>
<evidence type="ECO:0000256" key="3">
    <source>
        <dbReference type="ARBA" id="ARBA00022722"/>
    </source>
</evidence>
<keyword evidence="4" id="KW-0255">Endonuclease</keyword>
<dbReference type="PANTHER" id="PTHR38039:SF1">
    <property type="entry name" value="TOXIN YOEB"/>
    <property type="match status" value="1"/>
</dbReference>
<dbReference type="NCBIfam" id="TIGR02116">
    <property type="entry name" value="toxin_Txe_YoeB"/>
    <property type="match status" value="1"/>
</dbReference>
<dbReference type="Pfam" id="PF06769">
    <property type="entry name" value="YoeB_toxin"/>
    <property type="match status" value="1"/>
</dbReference>
<keyword evidence="2" id="KW-1277">Toxin-antitoxin system</keyword>
<dbReference type="Proteomes" id="UP000295530">
    <property type="component" value="Unassembled WGS sequence"/>
</dbReference>
<accession>A0A4R6EYA9</accession>
<keyword evidence="8" id="KW-1185">Reference proteome</keyword>